<dbReference type="GO" id="GO:0006015">
    <property type="term" value="P:5-phosphoribose 1-diphosphate biosynthetic process"/>
    <property type="evidence" value="ECO:0007669"/>
    <property type="project" value="UniProtKB-UniPathway"/>
</dbReference>
<dbReference type="InterPro" id="IPR024052">
    <property type="entry name" value="Phosphopentomutase_DeoB_cap_sf"/>
</dbReference>
<proteinExistence type="inferred from homology"/>
<dbReference type="Gene3D" id="3.30.70.1250">
    <property type="entry name" value="Phosphopentomutase"/>
    <property type="match status" value="1"/>
</dbReference>
<dbReference type="OrthoDB" id="9769930at2"/>
<dbReference type="FunFam" id="3.30.70.1250:FF:000001">
    <property type="entry name" value="Phosphopentomutase"/>
    <property type="match status" value="1"/>
</dbReference>
<reference evidence="10" key="1">
    <citation type="submission" date="2016-11" db="EMBL/GenBank/DDBJ databases">
        <title>Mesorhizobium oceanicum sp. nov., isolated from deep seawater in South China Sea.</title>
        <authorList>
            <person name="Fu G.-Y."/>
        </authorList>
    </citation>
    <scope>NUCLEOTIDE SEQUENCE [LARGE SCALE GENOMIC DNA]</scope>
    <source>
        <strain evidence="10">B7</strain>
    </source>
</reference>
<dbReference type="STRING" id="1670800.BSQ44_02135"/>
<dbReference type="GO" id="GO:0008973">
    <property type="term" value="F:phosphopentomutase activity"/>
    <property type="evidence" value="ECO:0007669"/>
    <property type="project" value="UniProtKB-UniRule"/>
</dbReference>
<dbReference type="GO" id="GO:0043094">
    <property type="term" value="P:metabolic compound salvage"/>
    <property type="evidence" value="ECO:0007669"/>
    <property type="project" value="UniProtKB-UniRule"/>
</dbReference>
<evidence type="ECO:0000256" key="4">
    <source>
        <dbReference type="ARBA" id="ARBA00023211"/>
    </source>
</evidence>
<organism evidence="9 10">
    <name type="scientific">Aquibium oceanicum</name>
    <dbReference type="NCBI Taxonomy" id="1670800"/>
    <lineage>
        <taxon>Bacteria</taxon>
        <taxon>Pseudomonadati</taxon>
        <taxon>Pseudomonadota</taxon>
        <taxon>Alphaproteobacteria</taxon>
        <taxon>Hyphomicrobiales</taxon>
        <taxon>Phyllobacteriaceae</taxon>
        <taxon>Aquibium</taxon>
    </lineage>
</organism>
<dbReference type="GO" id="GO:0009117">
    <property type="term" value="P:nucleotide metabolic process"/>
    <property type="evidence" value="ECO:0007669"/>
    <property type="project" value="UniProtKB-UniRule"/>
</dbReference>
<dbReference type="AlphaFoldDB" id="A0A1L3SLN6"/>
<comment type="cofactor">
    <cofactor evidence="6">
        <name>Mn(2+)</name>
        <dbReference type="ChEBI" id="CHEBI:29035"/>
    </cofactor>
    <text evidence="6">Binds 2 manganese ions.</text>
</comment>
<evidence type="ECO:0000256" key="1">
    <source>
        <dbReference type="ARBA" id="ARBA00010373"/>
    </source>
</evidence>
<dbReference type="NCBIfam" id="NF003766">
    <property type="entry name" value="PRK05362.1"/>
    <property type="match status" value="1"/>
</dbReference>
<comment type="pathway">
    <text evidence="6">Carbohydrate degradation; 2-deoxy-D-ribose 1-phosphate degradation; D-glyceraldehyde 3-phosphate and acetaldehyde from 2-deoxy-alpha-D-ribose 1-phosphate: step 1/2.</text>
</comment>
<dbReference type="HAMAP" id="MF_00740">
    <property type="entry name" value="Phosphopentomut"/>
    <property type="match status" value="1"/>
</dbReference>
<dbReference type="RefSeq" id="WP_072601728.1">
    <property type="nucleotide sequence ID" value="NZ_CP018171.1"/>
</dbReference>
<dbReference type="PIRSF" id="PIRSF001491">
    <property type="entry name" value="Ppentomutase"/>
    <property type="match status" value="1"/>
</dbReference>
<keyword evidence="2 6" id="KW-0963">Cytoplasm</keyword>
<sequence length="412" mass="43891">MARAFLFVLDSFGIGGAPDAKAFGDFGSDTLGHIARAAARGEADRPGLRGGPLNLPNMLALGLGEAAELASGSYPDGVERTEPRGFFGAAQEVSSGKDTPSGHWEIAGVPVPFDWGYFPDETPSFPKDLTDTIIAQAKLPGILGNCHASGTEIIARLGEEHVRTGKPICYTSADSVFQIAAHEEHFGLERLYELCEIVRKLVDPLNIGRVIARPFLGETAADFERTANRRDYAVPPAEPTLLDRVTDAGHKVIAVGKIGDIFAHQGVSEVRKAAGNMGLFDKALGAMEDASDGDLVFANFVDFDSLFGHRRDVAGYAAALEDFDRRLPEALAKLKDGDLLVLTADHGCDPTWKGTDHTRERVPVLCFGPGYADGPIGVRQTFADIGETVAAHLGLAPGPHGTSFLPETPRHA</sequence>
<comment type="catalytic activity">
    <reaction evidence="6">
        <text>2-deoxy-alpha-D-ribose 1-phosphate = 2-deoxy-D-ribose 5-phosphate</text>
        <dbReference type="Rhea" id="RHEA:27658"/>
        <dbReference type="ChEBI" id="CHEBI:57259"/>
        <dbReference type="ChEBI" id="CHEBI:62877"/>
        <dbReference type="EC" id="5.4.2.7"/>
    </reaction>
</comment>
<dbReference type="InterPro" id="IPR017850">
    <property type="entry name" value="Alkaline_phosphatase_core_sf"/>
</dbReference>
<feature type="binding site" evidence="6">
    <location>
        <position position="345"/>
    </location>
    <ligand>
        <name>Mn(2+)</name>
        <dbReference type="ChEBI" id="CHEBI:29035"/>
        <label>1</label>
    </ligand>
</feature>
<evidence type="ECO:0000256" key="3">
    <source>
        <dbReference type="ARBA" id="ARBA00022723"/>
    </source>
</evidence>
<evidence type="ECO:0000256" key="7">
    <source>
        <dbReference type="NCBIfam" id="TIGR01696"/>
    </source>
</evidence>
<evidence type="ECO:0000256" key="5">
    <source>
        <dbReference type="ARBA" id="ARBA00023235"/>
    </source>
</evidence>
<evidence type="ECO:0000313" key="10">
    <source>
        <dbReference type="Proteomes" id="UP000182840"/>
    </source>
</evidence>
<dbReference type="Proteomes" id="UP000182840">
    <property type="component" value="Chromosome"/>
</dbReference>
<dbReference type="PANTHER" id="PTHR21110:SF0">
    <property type="entry name" value="PHOSPHOPENTOMUTASE"/>
    <property type="match status" value="1"/>
</dbReference>
<comment type="catalytic activity">
    <reaction evidence="6">
        <text>alpha-D-ribose 1-phosphate = D-ribose 5-phosphate</text>
        <dbReference type="Rhea" id="RHEA:18793"/>
        <dbReference type="ChEBI" id="CHEBI:57720"/>
        <dbReference type="ChEBI" id="CHEBI:78346"/>
        <dbReference type="EC" id="5.4.2.7"/>
    </reaction>
</comment>
<dbReference type="GO" id="GO:0005829">
    <property type="term" value="C:cytosol"/>
    <property type="evidence" value="ECO:0007669"/>
    <property type="project" value="TreeGrafter"/>
</dbReference>
<feature type="binding site" evidence="6">
    <location>
        <position position="357"/>
    </location>
    <ligand>
        <name>Mn(2+)</name>
        <dbReference type="ChEBI" id="CHEBI:29035"/>
        <label>2</label>
    </ligand>
</feature>
<feature type="binding site" evidence="6">
    <location>
        <position position="10"/>
    </location>
    <ligand>
        <name>Mn(2+)</name>
        <dbReference type="ChEBI" id="CHEBI:29035"/>
        <label>1</label>
    </ligand>
</feature>
<name>A0A1L3SLN6_9HYPH</name>
<dbReference type="SUPFAM" id="SSF143856">
    <property type="entry name" value="DeoB insert domain-like"/>
    <property type="match status" value="1"/>
</dbReference>
<keyword evidence="4 6" id="KW-0464">Manganese</keyword>
<dbReference type="PANTHER" id="PTHR21110">
    <property type="entry name" value="PHOSPHOPENTOMUTASE"/>
    <property type="match status" value="1"/>
</dbReference>
<evidence type="ECO:0000256" key="2">
    <source>
        <dbReference type="ARBA" id="ARBA00022490"/>
    </source>
</evidence>
<dbReference type="GO" id="GO:0006018">
    <property type="term" value="P:2-deoxyribose 1-phosphate catabolic process"/>
    <property type="evidence" value="ECO:0007669"/>
    <property type="project" value="UniProtKB-UniRule"/>
</dbReference>
<protein>
    <recommendedName>
        <fullName evidence="6 7">Phosphopentomutase</fullName>
        <ecNumber evidence="6 7">5.4.2.7</ecNumber>
    </recommendedName>
    <alternativeName>
        <fullName evidence="6">Phosphodeoxyribomutase</fullName>
    </alternativeName>
</protein>
<keyword evidence="3 6" id="KW-0479">Metal-binding</keyword>
<evidence type="ECO:0000313" key="9">
    <source>
        <dbReference type="EMBL" id="APH70316.1"/>
    </source>
</evidence>
<feature type="binding site" evidence="6">
    <location>
        <position position="309"/>
    </location>
    <ligand>
        <name>Mn(2+)</name>
        <dbReference type="ChEBI" id="CHEBI:29035"/>
        <label>2</label>
    </ligand>
</feature>
<accession>A0A1L3SLN6</accession>
<feature type="binding site" evidence="6">
    <location>
        <position position="346"/>
    </location>
    <ligand>
        <name>Mn(2+)</name>
        <dbReference type="ChEBI" id="CHEBI:29035"/>
        <label>1</label>
    </ligand>
</feature>
<evidence type="ECO:0000259" key="8">
    <source>
        <dbReference type="Pfam" id="PF01676"/>
    </source>
</evidence>
<gene>
    <name evidence="6" type="primary">deoB</name>
    <name evidence="9" type="ORF">BSQ44_02135</name>
</gene>
<keyword evidence="10" id="KW-1185">Reference proteome</keyword>
<dbReference type="InterPro" id="IPR010045">
    <property type="entry name" value="DeoB"/>
</dbReference>
<feature type="domain" description="Metalloenzyme" evidence="8">
    <location>
        <begin position="3"/>
        <end position="396"/>
    </location>
</feature>
<dbReference type="EC" id="5.4.2.7" evidence="6 7"/>
<dbReference type="Gene3D" id="3.40.720.10">
    <property type="entry name" value="Alkaline Phosphatase, subunit A"/>
    <property type="match status" value="1"/>
</dbReference>
<evidence type="ECO:0000256" key="6">
    <source>
        <dbReference type="HAMAP-Rule" id="MF_00740"/>
    </source>
</evidence>
<dbReference type="SUPFAM" id="SSF53649">
    <property type="entry name" value="Alkaline phosphatase-like"/>
    <property type="match status" value="1"/>
</dbReference>
<dbReference type="GO" id="GO:0000287">
    <property type="term" value="F:magnesium ion binding"/>
    <property type="evidence" value="ECO:0007669"/>
    <property type="project" value="UniProtKB-UniRule"/>
</dbReference>
<keyword evidence="5 6" id="KW-0413">Isomerase</keyword>
<comment type="function">
    <text evidence="6">Isomerase that catalyzes the conversion of deoxy-ribose 1-phosphate (dRib-1-P) and ribose 1-phosphate (Rib-1-P) to deoxy-ribose 5-phosphate (dRib-5-P) and ribose 5-phosphate (Rib-5-P), respectively.</text>
</comment>
<comment type="similarity">
    <text evidence="1 6">Belongs to the phosphopentomutase family.</text>
</comment>
<dbReference type="Pfam" id="PF01676">
    <property type="entry name" value="Metalloenzyme"/>
    <property type="match status" value="1"/>
</dbReference>
<comment type="subcellular location">
    <subcellularLocation>
        <location evidence="6">Cytoplasm</location>
    </subcellularLocation>
</comment>
<dbReference type="InterPro" id="IPR006124">
    <property type="entry name" value="Metalloenzyme"/>
</dbReference>
<dbReference type="CDD" id="cd16009">
    <property type="entry name" value="PPM"/>
    <property type="match status" value="1"/>
</dbReference>
<dbReference type="NCBIfam" id="TIGR01696">
    <property type="entry name" value="deoB"/>
    <property type="match status" value="1"/>
</dbReference>
<dbReference type="EMBL" id="CP018171">
    <property type="protein sequence ID" value="APH70316.1"/>
    <property type="molecule type" value="Genomic_DNA"/>
</dbReference>
<dbReference type="UniPathway" id="UPA00087">
    <property type="reaction ID" value="UER00173"/>
</dbReference>
<dbReference type="GO" id="GO:0030145">
    <property type="term" value="F:manganese ion binding"/>
    <property type="evidence" value="ECO:0007669"/>
    <property type="project" value="UniProtKB-UniRule"/>
</dbReference>
<feature type="binding site" evidence="6">
    <location>
        <position position="304"/>
    </location>
    <ligand>
        <name>Mn(2+)</name>
        <dbReference type="ChEBI" id="CHEBI:29035"/>
        <label>2</label>
    </ligand>
</feature>
<dbReference type="KEGG" id="meso:BSQ44_02135"/>